<evidence type="ECO:0000313" key="2">
    <source>
        <dbReference type="Proteomes" id="UP000789901"/>
    </source>
</evidence>
<evidence type="ECO:0000313" key="1">
    <source>
        <dbReference type="EMBL" id="CAG8854239.1"/>
    </source>
</evidence>
<protein>
    <submittedName>
        <fullName evidence="1">31138_t:CDS:1</fullName>
    </submittedName>
</protein>
<name>A0ABN7XG90_GIGMA</name>
<dbReference type="Proteomes" id="UP000789901">
    <property type="component" value="Unassembled WGS sequence"/>
</dbReference>
<feature type="non-terminal residue" evidence="1">
    <location>
        <position position="1"/>
    </location>
</feature>
<feature type="non-terminal residue" evidence="1">
    <location>
        <position position="250"/>
    </location>
</feature>
<keyword evidence="2" id="KW-1185">Reference proteome</keyword>
<reference evidence="1 2" key="1">
    <citation type="submission" date="2021-06" db="EMBL/GenBank/DDBJ databases">
        <authorList>
            <person name="Kallberg Y."/>
            <person name="Tangrot J."/>
            <person name="Rosling A."/>
        </authorList>
    </citation>
    <scope>NUCLEOTIDE SEQUENCE [LARGE SCALE GENOMIC DNA]</scope>
    <source>
        <strain evidence="1 2">120-4 pot B 10/14</strain>
    </source>
</reference>
<accession>A0ABN7XG90</accession>
<comment type="caution">
    <text evidence="1">The sequence shown here is derived from an EMBL/GenBank/DDBJ whole genome shotgun (WGS) entry which is preliminary data.</text>
</comment>
<dbReference type="EMBL" id="CAJVQB010135151">
    <property type="protein sequence ID" value="CAG8854239.1"/>
    <property type="molecule type" value="Genomic_DNA"/>
</dbReference>
<organism evidence="1 2">
    <name type="scientific">Gigaspora margarita</name>
    <dbReference type="NCBI Taxonomy" id="4874"/>
    <lineage>
        <taxon>Eukaryota</taxon>
        <taxon>Fungi</taxon>
        <taxon>Fungi incertae sedis</taxon>
        <taxon>Mucoromycota</taxon>
        <taxon>Glomeromycotina</taxon>
        <taxon>Glomeromycetes</taxon>
        <taxon>Diversisporales</taxon>
        <taxon>Gigasporaceae</taxon>
        <taxon>Gigaspora</taxon>
    </lineage>
</organism>
<gene>
    <name evidence="1" type="ORF">GMARGA_LOCUS43060</name>
</gene>
<dbReference type="PANTHER" id="PTHR34825">
    <property type="entry name" value="CONSERVED PROTEIN, WITH A WEAK D-GALACTARATE DEHYDRATASE/ALTRONATE HYDROLASE DOMAIN"/>
    <property type="match status" value="1"/>
</dbReference>
<dbReference type="PANTHER" id="PTHR34825:SF1">
    <property type="entry name" value="AAA-ATPASE-LIKE DOMAIN-CONTAINING PROTEIN"/>
    <property type="match status" value="1"/>
</dbReference>
<sequence>MLVGVLRIAKSGFLSGLNNLIVYPLHQESRFHLYADKFGFTSDEVELLFSLHEDLQINDIPEWYDGYISGGGVHLYNPWSIICLLSRGILGAYWTDTGSTRALEKCLWKASSSFKESIEKLLKKESITNVKVQDDLRYLHLDQCQDLAIWTLLYYTGYLTMNSEKHFVIPNEEIHSECHNWVINVPFFTQEQTIISMLDNLLHGNLDLFSKEFENMVVDMLSFYEVGGFIVHSNREAGFGRYDVKIVPKP</sequence>
<proteinExistence type="predicted"/>